<dbReference type="EMBL" id="QPFP01000016">
    <property type="protein sequence ID" value="TEB32215.1"/>
    <property type="molecule type" value="Genomic_DNA"/>
</dbReference>
<dbReference type="Proteomes" id="UP000298030">
    <property type="component" value="Unassembled WGS sequence"/>
</dbReference>
<keyword evidence="2" id="KW-1185">Reference proteome</keyword>
<name>A0A4Y7TDG9_COPMI</name>
<sequence>MIIVSHVPRYHLRVSPSSPAHDGDSAYSPAKNANHGAIFLKGSAEHILQAAQWSTIKVHTSAIFPEA</sequence>
<accession>A0A4Y7TDG9</accession>
<evidence type="ECO:0000313" key="2">
    <source>
        <dbReference type="Proteomes" id="UP000298030"/>
    </source>
</evidence>
<protein>
    <submittedName>
        <fullName evidence="1">Uncharacterized protein</fullName>
    </submittedName>
</protein>
<reference evidence="1 2" key="1">
    <citation type="journal article" date="2019" name="Nat. Ecol. Evol.">
        <title>Megaphylogeny resolves global patterns of mushroom evolution.</title>
        <authorList>
            <person name="Varga T."/>
            <person name="Krizsan K."/>
            <person name="Foldi C."/>
            <person name="Dima B."/>
            <person name="Sanchez-Garcia M."/>
            <person name="Sanchez-Ramirez S."/>
            <person name="Szollosi G.J."/>
            <person name="Szarkandi J.G."/>
            <person name="Papp V."/>
            <person name="Albert L."/>
            <person name="Andreopoulos W."/>
            <person name="Angelini C."/>
            <person name="Antonin V."/>
            <person name="Barry K.W."/>
            <person name="Bougher N.L."/>
            <person name="Buchanan P."/>
            <person name="Buyck B."/>
            <person name="Bense V."/>
            <person name="Catcheside P."/>
            <person name="Chovatia M."/>
            <person name="Cooper J."/>
            <person name="Damon W."/>
            <person name="Desjardin D."/>
            <person name="Finy P."/>
            <person name="Geml J."/>
            <person name="Haridas S."/>
            <person name="Hughes K."/>
            <person name="Justo A."/>
            <person name="Karasinski D."/>
            <person name="Kautmanova I."/>
            <person name="Kiss B."/>
            <person name="Kocsube S."/>
            <person name="Kotiranta H."/>
            <person name="LaButti K.M."/>
            <person name="Lechner B.E."/>
            <person name="Liimatainen K."/>
            <person name="Lipzen A."/>
            <person name="Lukacs Z."/>
            <person name="Mihaltcheva S."/>
            <person name="Morgado L.N."/>
            <person name="Niskanen T."/>
            <person name="Noordeloos M.E."/>
            <person name="Ohm R.A."/>
            <person name="Ortiz-Santana B."/>
            <person name="Ovrebo C."/>
            <person name="Racz N."/>
            <person name="Riley R."/>
            <person name="Savchenko A."/>
            <person name="Shiryaev A."/>
            <person name="Soop K."/>
            <person name="Spirin V."/>
            <person name="Szebenyi C."/>
            <person name="Tomsovsky M."/>
            <person name="Tulloss R.E."/>
            <person name="Uehling J."/>
            <person name="Grigoriev I.V."/>
            <person name="Vagvolgyi C."/>
            <person name="Papp T."/>
            <person name="Martin F.M."/>
            <person name="Miettinen O."/>
            <person name="Hibbett D.S."/>
            <person name="Nagy L.G."/>
        </authorList>
    </citation>
    <scope>NUCLEOTIDE SEQUENCE [LARGE SCALE GENOMIC DNA]</scope>
    <source>
        <strain evidence="1 2">FP101781</strain>
    </source>
</reference>
<gene>
    <name evidence="1" type="ORF">FA13DRAFT_1731969</name>
</gene>
<dbReference type="AlphaFoldDB" id="A0A4Y7TDG9"/>
<evidence type="ECO:0000313" key="1">
    <source>
        <dbReference type="EMBL" id="TEB32215.1"/>
    </source>
</evidence>
<proteinExistence type="predicted"/>
<organism evidence="1 2">
    <name type="scientific">Coprinellus micaceus</name>
    <name type="common">Glistening ink-cap mushroom</name>
    <name type="synonym">Coprinus micaceus</name>
    <dbReference type="NCBI Taxonomy" id="71717"/>
    <lineage>
        <taxon>Eukaryota</taxon>
        <taxon>Fungi</taxon>
        <taxon>Dikarya</taxon>
        <taxon>Basidiomycota</taxon>
        <taxon>Agaricomycotina</taxon>
        <taxon>Agaricomycetes</taxon>
        <taxon>Agaricomycetidae</taxon>
        <taxon>Agaricales</taxon>
        <taxon>Agaricineae</taxon>
        <taxon>Psathyrellaceae</taxon>
        <taxon>Coprinellus</taxon>
    </lineage>
</organism>
<comment type="caution">
    <text evidence="1">The sequence shown here is derived from an EMBL/GenBank/DDBJ whole genome shotgun (WGS) entry which is preliminary data.</text>
</comment>